<dbReference type="InterPro" id="IPR017896">
    <property type="entry name" value="4Fe4S_Fe-S-bd"/>
</dbReference>
<evidence type="ECO:0000259" key="8">
    <source>
        <dbReference type="Pfam" id="PF12801"/>
    </source>
</evidence>
<proteinExistence type="predicted"/>
<keyword evidence="1" id="KW-0813">Transport</keyword>
<dbReference type="GO" id="GO:0005886">
    <property type="term" value="C:plasma membrane"/>
    <property type="evidence" value="ECO:0007669"/>
    <property type="project" value="TreeGrafter"/>
</dbReference>
<evidence type="ECO:0000256" key="7">
    <source>
        <dbReference type="SAM" id="Phobius"/>
    </source>
</evidence>
<keyword evidence="4" id="KW-0249">Electron transport</keyword>
<keyword evidence="7" id="KW-0812">Transmembrane</keyword>
<keyword evidence="2" id="KW-0004">4Fe-4S</keyword>
<feature type="transmembrane region" description="Helical" evidence="7">
    <location>
        <begin position="130"/>
        <end position="154"/>
    </location>
</feature>
<dbReference type="Pfam" id="PF12801">
    <property type="entry name" value="Fer4_5"/>
    <property type="match status" value="2"/>
</dbReference>
<dbReference type="GO" id="GO:0051539">
    <property type="term" value="F:4 iron, 4 sulfur cluster binding"/>
    <property type="evidence" value="ECO:0007669"/>
    <property type="project" value="UniProtKB-KW"/>
</dbReference>
<feature type="transmembrane region" description="Helical" evidence="7">
    <location>
        <begin position="21"/>
        <end position="51"/>
    </location>
</feature>
<accession>A0A7V4WW45</accession>
<dbReference type="AlphaFoldDB" id="A0A7V4WW45"/>
<evidence type="ECO:0000313" key="9">
    <source>
        <dbReference type="EMBL" id="HGY56523.1"/>
    </source>
</evidence>
<keyword evidence="7" id="KW-0472">Membrane</keyword>
<evidence type="ECO:0000256" key="6">
    <source>
        <dbReference type="ARBA" id="ARBA00023014"/>
    </source>
</evidence>
<evidence type="ECO:0000256" key="5">
    <source>
        <dbReference type="ARBA" id="ARBA00023004"/>
    </source>
</evidence>
<gene>
    <name evidence="9" type="ORF">ENK44_12510</name>
</gene>
<feature type="transmembrane region" description="Helical" evidence="7">
    <location>
        <begin position="71"/>
        <end position="104"/>
    </location>
</feature>
<evidence type="ECO:0000256" key="4">
    <source>
        <dbReference type="ARBA" id="ARBA00022982"/>
    </source>
</evidence>
<feature type="domain" description="4Fe-4S ferredoxin-type" evidence="8">
    <location>
        <begin position="72"/>
        <end position="115"/>
    </location>
</feature>
<dbReference type="PANTHER" id="PTHR30176">
    <property type="entry name" value="FERREDOXIN-TYPE PROTEIN NAPH"/>
    <property type="match status" value="1"/>
</dbReference>
<keyword evidence="7" id="KW-1133">Transmembrane helix</keyword>
<dbReference type="InterPro" id="IPR051684">
    <property type="entry name" value="Electron_Trans/Redox"/>
</dbReference>
<organism evidence="9">
    <name type="scientific">Caldithrix abyssi</name>
    <dbReference type="NCBI Taxonomy" id="187145"/>
    <lineage>
        <taxon>Bacteria</taxon>
        <taxon>Pseudomonadati</taxon>
        <taxon>Calditrichota</taxon>
        <taxon>Calditrichia</taxon>
        <taxon>Calditrichales</taxon>
        <taxon>Calditrichaceae</taxon>
        <taxon>Caldithrix</taxon>
    </lineage>
</organism>
<keyword evidence="5" id="KW-0408">Iron</keyword>
<dbReference type="GO" id="GO:0046872">
    <property type="term" value="F:metal ion binding"/>
    <property type="evidence" value="ECO:0007669"/>
    <property type="project" value="UniProtKB-KW"/>
</dbReference>
<feature type="transmembrane region" description="Helical" evidence="7">
    <location>
        <begin position="166"/>
        <end position="189"/>
    </location>
</feature>
<comment type="caution">
    <text evidence="9">The sequence shown here is derived from an EMBL/GenBank/DDBJ whole genome shotgun (WGS) entry which is preliminary data.</text>
</comment>
<evidence type="ECO:0000256" key="3">
    <source>
        <dbReference type="ARBA" id="ARBA00022723"/>
    </source>
</evidence>
<feature type="domain" description="4Fe-4S ferredoxin-type" evidence="8">
    <location>
        <begin position="176"/>
        <end position="209"/>
    </location>
</feature>
<dbReference type="EMBL" id="DRQG01000114">
    <property type="protein sequence ID" value="HGY56523.1"/>
    <property type="molecule type" value="Genomic_DNA"/>
</dbReference>
<dbReference type="SUPFAM" id="SSF54862">
    <property type="entry name" value="4Fe-4S ferredoxins"/>
    <property type="match status" value="1"/>
</dbReference>
<keyword evidence="3" id="KW-0479">Metal-binding</keyword>
<dbReference type="PANTHER" id="PTHR30176:SF3">
    <property type="entry name" value="FERREDOXIN-TYPE PROTEIN NAPH"/>
    <property type="match status" value="1"/>
</dbReference>
<name>A0A7V4WW45_CALAY</name>
<keyword evidence="6" id="KW-0411">Iron-sulfur</keyword>
<evidence type="ECO:0000256" key="1">
    <source>
        <dbReference type="ARBA" id="ARBA00022448"/>
    </source>
</evidence>
<evidence type="ECO:0000256" key="2">
    <source>
        <dbReference type="ARBA" id="ARBA00022485"/>
    </source>
</evidence>
<protein>
    <submittedName>
        <fullName evidence="9">4Fe-4S binding protein</fullName>
    </submittedName>
</protein>
<dbReference type="Proteomes" id="UP000885779">
    <property type="component" value="Unassembled WGS sequence"/>
</dbReference>
<sequence>MTRFELHFYKHLNRYRRLIQILSVLFIFIVPLLNKAGMHAIIGTFYSVSIGQLDIVDPALVLQNLLLTKEIHFPLLLAGIIPLVITLFFGKVFCSWICPFNLLAEFADKLRKKIRPKTIRAKNQNAKPQYYWLVFGSIISVAAVSGIPVITLTSMPGLISGQVADLIFYGAVGMELSIVLLILLLEVFFWPRFWCKYACPVGAVLALLRGKNTLAIQYDAHICANNCPVNLKKVSLCNAACPLQLNPRQKGIYPYCYNCGACIEACFNKGGKSIWFTFHPQETKTNKSGS</sequence>
<reference evidence="9" key="1">
    <citation type="journal article" date="2020" name="mSystems">
        <title>Genome- and Community-Level Interaction Insights into Carbon Utilization and Element Cycling Functions of Hydrothermarchaeota in Hydrothermal Sediment.</title>
        <authorList>
            <person name="Zhou Z."/>
            <person name="Liu Y."/>
            <person name="Xu W."/>
            <person name="Pan J."/>
            <person name="Luo Z.H."/>
            <person name="Li M."/>
        </authorList>
    </citation>
    <scope>NUCLEOTIDE SEQUENCE [LARGE SCALE GENOMIC DNA]</scope>
    <source>
        <strain evidence="9">HyVt-577</strain>
    </source>
</reference>